<dbReference type="Proteomes" id="UP000241462">
    <property type="component" value="Unassembled WGS sequence"/>
</dbReference>
<accession>A0A2T3ADM3</accession>
<dbReference type="STRING" id="2025994.A0A2T3ADM3"/>
<feature type="compositionally biased region" description="Pro residues" evidence="1">
    <location>
        <begin position="401"/>
        <end position="415"/>
    </location>
</feature>
<dbReference type="InParanoid" id="A0A2T3ADM3"/>
<organism evidence="2 3">
    <name type="scientific">Coniella lustricola</name>
    <dbReference type="NCBI Taxonomy" id="2025994"/>
    <lineage>
        <taxon>Eukaryota</taxon>
        <taxon>Fungi</taxon>
        <taxon>Dikarya</taxon>
        <taxon>Ascomycota</taxon>
        <taxon>Pezizomycotina</taxon>
        <taxon>Sordariomycetes</taxon>
        <taxon>Sordariomycetidae</taxon>
        <taxon>Diaporthales</taxon>
        <taxon>Schizoparmaceae</taxon>
        <taxon>Coniella</taxon>
    </lineage>
</organism>
<dbReference type="PANTHER" id="PTHR48125:SF12">
    <property type="entry name" value="AT HOOK TRANSCRIPTION FACTOR FAMILY-RELATED"/>
    <property type="match status" value="1"/>
</dbReference>
<evidence type="ECO:0000256" key="1">
    <source>
        <dbReference type="SAM" id="MobiDB-lite"/>
    </source>
</evidence>
<feature type="region of interest" description="Disordered" evidence="1">
    <location>
        <begin position="259"/>
        <end position="290"/>
    </location>
</feature>
<evidence type="ECO:0000313" key="3">
    <source>
        <dbReference type="Proteomes" id="UP000241462"/>
    </source>
</evidence>
<sequence length="646" mass="69742">MLVQALSGSGSSSSSGSSSRRSSSSSTVLSRSAPIVALTTALTTAAAAAAAATTAAASTTSTIPTAAAIGTTTPPRHPRAEIELATGQVVDLKRLATHLRRKRIQARYYAHKTAAATAMRTVRPPSSFYICEKVLESTRSYIFGRFKESLRTAASIDASRTLRPAQRKWNKFLFTIRGPLCSPARFGEALVLMRRAPDELRDLLTAQPAAVLSSLFMFVVCVARCLRSLGTTDEAKQFSGVVRALLRYVAGLTGSATAEMSGSGAITEGTSAQQQIRDSDPAGDRPRYTSQHPISQLLNALMRVEDDQLYPLAVQAWKLSCQSWDTIAHSSSRFPSTSSATFASYSSHQQASPTSSISTGPSSSSSACSPSPSPPPCSSGCPTSQQQQQQQQQQPEQSEQSPPPCPYSSPSLSLPPPSPLAICSTTTSDWINFATLVPQADIPAHIPATISQVLLALQRQDSVTMPAAVDALWSNAVLIELVVAEGSLTTSDLHYFLANNVLYDQWMGVWYKGRAIDTPIYPVANGRRRIAELADDLGVGQSEDEGETFADKIKHLYLDAADNDDNNDVTPNHHHNPAPHTPAASTPQPQPPNRDERSKIMLMRSYEDAVRGLRFIHNLEDAFWLWGNREKAEQMASWRAELTGDL</sequence>
<name>A0A2T3ADM3_9PEZI</name>
<feature type="compositionally biased region" description="Basic and acidic residues" evidence="1">
    <location>
        <begin position="277"/>
        <end position="287"/>
    </location>
</feature>
<keyword evidence="3" id="KW-1185">Reference proteome</keyword>
<dbReference type="EMBL" id="KZ678406">
    <property type="protein sequence ID" value="PSR92393.1"/>
    <property type="molecule type" value="Genomic_DNA"/>
</dbReference>
<proteinExistence type="predicted"/>
<feature type="region of interest" description="Disordered" evidence="1">
    <location>
        <begin position="350"/>
        <end position="415"/>
    </location>
</feature>
<feature type="compositionally biased region" description="Low complexity" evidence="1">
    <location>
        <begin position="378"/>
        <end position="400"/>
    </location>
</feature>
<feature type="region of interest" description="Disordered" evidence="1">
    <location>
        <begin position="561"/>
        <end position="595"/>
    </location>
</feature>
<dbReference type="PANTHER" id="PTHR48125">
    <property type="entry name" value="LP07818P1"/>
    <property type="match status" value="1"/>
</dbReference>
<feature type="compositionally biased region" description="Low complexity" evidence="1">
    <location>
        <begin position="350"/>
        <end position="370"/>
    </location>
</feature>
<protein>
    <submittedName>
        <fullName evidence="2">Uncharacterized protein</fullName>
    </submittedName>
</protein>
<reference evidence="2 3" key="1">
    <citation type="journal article" date="2018" name="Mycol. Prog.">
        <title>Coniella lustricola, a new species from submerged detritus.</title>
        <authorList>
            <person name="Raudabaugh D.B."/>
            <person name="Iturriaga T."/>
            <person name="Carver A."/>
            <person name="Mondo S."/>
            <person name="Pangilinan J."/>
            <person name="Lipzen A."/>
            <person name="He G."/>
            <person name="Amirebrahimi M."/>
            <person name="Grigoriev I.V."/>
            <person name="Miller A.N."/>
        </authorList>
    </citation>
    <scope>NUCLEOTIDE SEQUENCE [LARGE SCALE GENOMIC DNA]</scope>
    <source>
        <strain evidence="2 3">B22-T-1</strain>
    </source>
</reference>
<gene>
    <name evidence="2" type="ORF">BD289DRAFT_428777</name>
</gene>
<dbReference type="AlphaFoldDB" id="A0A2T3ADM3"/>
<dbReference type="OrthoDB" id="5308957at2759"/>
<feature type="region of interest" description="Disordered" evidence="1">
    <location>
        <begin position="1"/>
        <end position="26"/>
    </location>
</feature>
<feature type="compositionally biased region" description="Low complexity" evidence="1">
    <location>
        <begin position="7"/>
        <end position="26"/>
    </location>
</feature>
<evidence type="ECO:0000313" key="2">
    <source>
        <dbReference type="EMBL" id="PSR92393.1"/>
    </source>
</evidence>